<feature type="compositionally biased region" description="Polar residues" evidence="6">
    <location>
        <begin position="36"/>
        <end position="50"/>
    </location>
</feature>
<evidence type="ECO:0000313" key="9">
    <source>
        <dbReference type="Proteomes" id="UP000594260"/>
    </source>
</evidence>
<proteinExistence type="predicted"/>
<dbReference type="Pfam" id="PF00412">
    <property type="entry name" value="LIM"/>
    <property type="match status" value="1"/>
</dbReference>
<evidence type="ECO:0000256" key="5">
    <source>
        <dbReference type="PROSITE-ProRule" id="PRU00125"/>
    </source>
</evidence>
<dbReference type="GO" id="GO:0140297">
    <property type="term" value="F:DNA-binding transcription factor binding"/>
    <property type="evidence" value="ECO:0007669"/>
    <property type="project" value="TreeGrafter"/>
</dbReference>
<sequence>MGSCEASSTAVGPIAWSPCPDVHATTAEPSMANLAQQRASYSHQAGQVSATVPAAMTRKTKSGSRRAPGFEAPRNIPSLASNGNATSLPIAPETSNNNSDMSNKSTQQQQVRGAALECAGCQQSIRERYLLCALDRSWHEGCLKCSHCNCLLGEVGSTLFFKENRILCRRDYLRFCVGDRFYVQYGQILCEEDRYTPAEL</sequence>
<dbReference type="GO" id="GO:0003713">
    <property type="term" value="F:transcription coactivator activity"/>
    <property type="evidence" value="ECO:0007669"/>
    <property type="project" value="TreeGrafter"/>
</dbReference>
<dbReference type="PANTHER" id="PTHR45787">
    <property type="entry name" value="LD11652P"/>
    <property type="match status" value="1"/>
</dbReference>
<evidence type="ECO:0000313" key="8">
    <source>
        <dbReference type="EnsemblMetazoa" id="XP_022660430"/>
    </source>
</evidence>
<evidence type="ECO:0000256" key="6">
    <source>
        <dbReference type="SAM" id="MobiDB-lite"/>
    </source>
</evidence>
<accession>A0A7M7KFU6</accession>
<dbReference type="SUPFAM" id="SSF57716">
    <property type="entry name" value="Glucocorticoid receptor-like (DNA-binding domain)"/>
    <property type="match status" value="2"/>
</dbReference>
<dbReference type="AlphaFoldDB" id="A0A7M7KFU6"/>
<dbReference type="RefSeq" id="XP_022660430.1">
    <property type="nucleotide sequence ID" value="XM_022804695.1"/>
</dbReference>
<dbReference type="SMART" id="SM00132">
    <property type="entry name" value="LIM"/>
    <property type="match status" value="1"/>
</dbReference>
<dbReference type="PROSITE" id="PS50023">
    <property type="entry name" value="LIM_DOMAIN_2"/>
    <property type="match status" value="1"/>
</dbReference>
<feature type="domain" description="LIM zinc-binding" evidence="7">
    <location>
        <begin position="116"/>
        <end position="178"/>
    </location>
</feature>
<keyword evidence="4 5" id="KW-0440">LIM domain</keyword>
<evidence type="ECO:0000256" key="3">
    <source>
        <dbReference type="ARBA" id="ARBA00022833"/>
    </source>
</evidence>
<dbReference type="InterPro" id="IPR050945">
    <property type="entry name" value="LMO_RBTN_TF"/>
</dbReference>
<dbReference type="GO" id="GO:0045944">
    <property type="term" value="P:positive regulation of transcription by RNA polymerase II"/>
    <property type="evidence" value="ECO:0007669"/>
    <property type="project" value="TreeGrafter"/>
</dbReference>
<evidence type="ECO:0000256" key="4">
    <source>
        <dbReference type="ARBA" id="ARBA00023038"/>
    </source>
</evidence>
<feature type="compositionally biased region" description="Polar residues" evidence="6">
    <location>
        <begin position="78"/>
        <end position="107"/>
    </location>
</feature>
<evidence type="ECO:0000256" key="2">
    <source>
        <dbReference type="ARBA" id="ARBA00022737"/>
    </source>
</evidence>
<reference evidence="8" key="1">
    <citation type="submission" date="2021-01" db="UniProtKB">
        <authorList>
            <consortium name="EnsemblMetazoa"/>
        </authorList>
    </citation>
    <scope>IDENTIFICATION</scope>
</reference>
<dbReference type="EnsemblMetazoa" id="XM_022804695">
    <property type="protein sequence ID" value="XP_022660430"/>
    <property type="gene ID" value="LOC111250063"/>
</dbReference>
<dbReference type="InterPro" id="IPR001781">
    <property type="entry name" value="Znf_LIM"/>
</dbReference>
<protein>
    <recommendedName>
        <fullName evidence="7">LIM zinc-binding domain-containing protein</fullName>
    </recommendedName>
</protein>
<keyword evidence="2" id="KW-0677">Repeat</keyword>
<dbReference type="Proteomes" id="UP000594260">
    <property type="component" value="Unplaced"/>
</dbReference>
<dbReference type="PROSITE" id="PS00478">
    <property type="entry name" value="LIM_DOMAIN_1"/>
    <property type="match status" value="1"/>
</dbReference>
<keyword evidence="9" id="KW-1185">Reference proteome</keyword>
<feature type="region of interest" description="Disordered" evidence="6">
    <location>
        <begin position="36"/>
        <end position="107"/>
    </location>
</feature>
<keyword evidence="3 5" id="KW-0862">Zinc</keyword>
<dbReference type="GO" id="GO:0046872">
    <property type="term" value="F:metal ion binding"/>
    <property type="evidence" value="ECO:0007669"/>
    <property type="project" value="UniProtKB-KW"/>
</dbReference>
<evidence type="ECO:0000256" key="1">
    <source>
        <dbReference type="ARBA" id="ARBA00022723"/>
    </source>
</evidence>
<organism evidence="8 9">
    <name type="scientific">Varroa destructor</name>
    <name type="common">Honeybee mite</name>
    <dbReference type="NCBI Taxonomy" id="109461"/>
    <lineage>
        <taxon>Eukaryota</taxon>
        <taxon>Metazoa</taxon>
        <taxon>Ecdysozoa</taxon>
        <taxon>Arthropoda</taxon>
        <taxon>Chelicerata</taxon>
        <taxon>Arachnida</taxon>
        <taxon>Acari</taxon>
        <taxon>Parasitiformes</taxon>
        <taxon>Mesostigmata</taxon>
        <taxon>Gamasina</taxon>
        <taxon>Dermanyssoidea</taxon>
        <taxon>Varroidae</taxon>
        <taxon>Varroa</taxon>
    </lineage>
</organism>
<name>A0A7M7KFU6_VARDE</name>
<keyword evidence="1 5" id="KW-0479">Metal-binding</keyword>
<evidence type="ECO:0000259" key="7">
    <source>
        <dbReference type="PROSITE" id="PS50023"/>
    </source>
</evidence>
<dbReference type="Gene3D" id="2.10.110.10">
    <property type="entry name" value="Cysteine Rich Protein"/>
    <property type="match status" value="1"/>
</dbReference>
<dbReference type="GO" id="GO:0005634">
    <property type="term" value="C:nucleus"/>
    <property type="evidence" value="ECO:0007669"/>
    <property type="project" value="TreeGrafter"/>
</dbReference>
<dbReference type="PANTHER" id="PTHR45787:SF1">
    <property type="entry name" value="LIM ZINC-BINDING DOMAIN-CONTAINING PROTEIN"/>
    <property type="match status" value="1"/>
</dbReference>
<dbReference type="GeneID" id="111250063"/>